<evidence type="ECO:0000256" key="2">
    <source>
        <dbReference type="SAM" id="Phobius"/>
    </source>
</evidence>
<comment type="similarity">
    <text evidence="1">Belongs to the CapA family.</text>
</comment>
<dbReference type="STRING" id="1963862.B4O97_04595"/>
<dbReference type="InterPro" id="IPR029052">
    <property type="entry name" value="Metallo-depent_PP-like"/>
</dbReference>
<dbReference type="PANTHER" id="PTHR33393">
    <property type="entry name" value="POLYGLUTAMINE SYNTHESIS ACCESSORY PROTEIN RV0574C-RELATED"/>
    <property type="match status" value="1"/>
</dbReference>
<protein>
    <recommendedName>
        <fullName evidence="3">Capsule synthesis protein CapA domain-containing protein</fullName>
    </recommendedName>
</protein>
<keyword evidence="2" id="KW-0812">Transmembrane</keyword>
<name>A0A1Y1S1U1_9SPIO</name>
<accession>A0A1Y1S1U1</accession>
<dbReference type="SMART" id="SM00854">
    <property type="entry name" value="PGA_cap"/>
    <property type="match status" value="1"/>
</dbReference>
<dbReference type="EMBL" id="MWQY01000004">
    <property type="protein sequence ID" value="ORC36908.1"/>
    <property type="molecule type" value="Genomic_DNA"/>
</dbReference>
<evidence type="ECO:0000259" key="3">
    <source>
        <dbReference type="SMART" id="SM00854"/>
    </source>
</evidence>
<dbReference type="SUPFAM" id="SSF56300">
    <property type="entry name" value="Metallo-dependent phosphatases"/>
    <property type="match status" value="1"/>
</dbReference>
<dbReference type="CDD" id="cd07381">
    <property type="entry name" value="MPP_CapA"/>
    <property type="match status" value="1"/>
</dbReference>
<dbReference type="PANTHER" id="PTHR33393:SF12">
    <property type="entry name" value="CAPSULE BIOSYNTHESIS PROTEIN CAPA"/>
    <property type="match status" value="1"/>
</dbReference>
<evidence type="ECO:0000256" key="1">
    <source>
        <dbReference type="ARBA" id="ARBA00005662"/>
    </source>
</evidence>
<reference evidence="4 5" key="1">
    <citation type="submission" date="2017-03" db="EMBL/GenBank/DDBJ databases">
        <title>Draft Genome sequence of Marispirochaeta sp. strain JC444.</title>
        <authorList>
            <person name="Shivani Y."/>
            <person name="Subhash Y."/>
            <person name="Sasikala C."/>
            <person name="Ramana C."/>
        </authorList>
    </citation>
    <scope>NUCLEOTIDE SEQUENCE [LARGE SCALE GENOMIC DNA]</scope>
    <source>
        <strain evidence="4 5">JC444</strain>
    </source>
</reference>
<proteinExistence type="inferred from homology"/>
<gene>
    <name evidence="4" type="ORF">B4O97_04595</name>
</gene>
<dbReference type="Gene3D" id="3.60.21.10">
    <property type="match status" value="1"/>
</dbReference>
<feature type="domain" description="Capsule synthesis protein CapA" evidence="3">
    <location>
        <begin position="47"/>
        <end position="291"/>
    </location>
</feature>
<dbReference type="Pfam" id="PF09587">
    <property type="entry name" value="PGA_cap"/>
    <property type="match status" value="1"/>
</dbReference>
<dbReference type="InterPro" id="IPR019079">
    <property type="entry name" value="Capsule_synth_CapA"/>
</dbReference>
<comment type="caution">
    <text evidence="4">The sequence shown here is derived from an EMBL/GenBank/DDBJ whole genome shotgun (WGS) entry which is preliminary data.</text>
</comment>
<dbReference type="InterPro" id="IPR052169">
    <property type="entry name" value="CW_Biosynth-Accessory"/>
</dbReference>
<feature type="transmembrane region" description="Helical" evidence="2">
    <location>
        <begin position="6"/>
        <end position="25"/>
    </location>
</feature>
<sequence length="388" mass="43853">MRVSPGLTIILCTVLLVCINLLGLYQRLDYIRRTPPPSPARTSEVFVLSFVGDIMAHDVNYLNPSYEEIYRGVGPFLQQDLLSFGNLEFPVDASKPLQNYPRFNVHPSYVDAAVDAGFQVFSAANNHSADQGPESILATAEYLDILRSEKETRWSGLRHHADDPLLPELIEAEGMRIGFLAVTAFLNMDEGSALVNRIDYADPERRESFLNYISEIRKLYDLFILSVHGGVEYATLPGRGKHAFFHELIEAGVDIVWGHHPHVLQPWEMVLRHDGRQALIINSAGNFISGQTWHMTPDEVHTEIPSRGEGAIYRVNLVHSPERGASIRGVSAVPVISYRDPGRGMVLASYTELITDEKMDPLWKQFYSLREEPLQDLLEPFSWRNLTR</sequence>
<keyword evidence="5" id="KW-1185">Reference proteome</keyword>
<dbReference type="Proteomes" id="UP000192343">
    <property type="component" value="Unassembled WGS sequence"/>
</dbReference>
<dbReference type="AlphaFoldDB" id="A0A1Y1S1U1"/>
<keyword evidence="2" id="KW-1133">Transmembrane helix</keyword>
<keyword evidence="2" id="KW-0472">Membrane</keyword>
<evidence type="ECO:0000313" key="4">
    <source>
        <dbReference type="EMBL" id="ORC36908.1"/>
    </source>
</evidence>
<organism evidence="4 5">
    <name type="scientific">Marispirochaeta aestuarii</name>
    <dbReference type="NCBI Taxonomy" id="1963862"/>
    <lineage>
        <taxon>Bacteria</taxon>
        <taxon>Pseudomonadati</taxon>
        <taxon>Spirochaetota</taxon>
        <taxon>Spirochaetia</taxon>
        <taxon>Spirochaetales</taxon>
        <taxon>Spirochaetaceae</taxon>
        <taxon>Marispirochaeta</taxon>
    </lineage>
</organism>
<evidence type="ECO:0000313" key="5">
    <source>
        <dbReference type="Proteomes" id="UP000192343"/>
    </source>
</evidence>
<dbReference type="RefSeq" id="WP_083048761.1">
    <property type="nucleotide sequence ID" value="NZ_MWQY01000004.1"/>
</dbReference>